<evidence type="ECO:0000313" key="1">
    <source>
        <dbReference type="EMBL" id="QJD26148.1"/>
    </source>
</evidence>
<gene>
    <name evidence="1" type="primary">N</name>
</gene>
<reference evidence="1" key="1">
    <citation type="journal article" date="2020" name="ISME J.">
        <title>Characterization of viruses in a tapeworm: phylogenetic position, vertical transmission, and transmission to the parasitized host.</title>
        <authorList>
            <person name="Hahn M.A."/>
            <person name="Rosario K."/>
            <person name="Lucas P."/>
            <person name="Dheilly N.M."/>
        </authorList>
    </citation>
    <scope>NUCLEOTIDE SEQUENCE</scope>
    <source>
        <strain evidence="1">SsRV-SsAE</strain>
    </source>
</reference>
<sequence>MATTHFVLRVGTESIQVPDTRLTTQQQIPYSTEIRNQMVIVQTAIPSENDPLELGARVYQYMLDRNATNIRSLAAIFFRAAYGYGVPEMEGFNFQVVTLPDMPAGVVNLLSNARQGQNVSLHTLFEGWVAVEMDAATVLRTFAVAGMTSVRAVAASDELFAEWGPNVAPISTISRSQQFGTIDESLLKEIWTKMREQPGHFAYGTQWARNLAAITAYQNTSTHHGPVVQDDPVTPEPRAAWGIIAVGLMSAQFSAHEALIGWLAKKGHTLQDLIRLAPLQMFVNLCRRVSERREYFLESPCIYRYCHVMRTDLLCEFSVTKFQCIMYLGMALNKMESDRNAPVPNIRGISLSEATKLVLRRIANYILDYWGERVEVADNIMIGGAAVGVPEDLRGILAGGNHVMGGLGIPNQEGEDDFNFLE</sequence>
<organism evidence="1 2">
    <name type="scientific">Schistocephalus solidus rhabdovirus</name>
    <dbReference type="NCBI Taxonomy" id="2729339"/>
    <lineage>
        <taxon>Viruses</taxon>
        <taxon>Riboviria</taxon>
        <taxon>Orthornavirae</taxon>
        <taxon>Negarnaviricota</taxon>
        <taxon>Haploviricotina</taxon>
        <taxon>Monjiviricetes</taxon>
        <taxon>Mononegavirales</taxon>
        <taxon>Rhabdoviridae</taxon>
        <taxon>Rhabdoviridae incertae sedis</taxon>
        <taxon>Alphaplatrhavirus</taxon>
        <taxon>Alphaplatrhavirus solidus</taxon>
    </lineage>
</organism>
<evidence type="ECO:0000313" key="2">
    <source>
        <dbReference type="Proteomes" id="UP001230221"/>
    </source>
</evidence>
<accession>A0A6M3RSD8</accession>
<dbReference type="Proteomes" id="UP001230221">
    <property type="component" value="Segment"/>
</dbReference>
<name>A0A6M3RSD8_9RHAB</name>
<proteinExistence type="predicted"/>
<keyword evidence="2" id="KW-1185">Reference proteome</keyword>
<dbReference type="EMBL" id="MN803433">
    <property type="protein sequence ID" value="QJD26148.1"/>
    <property type="molecule type" value="Viral_cRNA"/>
</dbReference>
<protein>
    <submittedName>
        <fullName evidence="1">Nucleoprotein</fullName>
    </submittedName>
</protein>